<dbReference type="Proteomes" id="UP000492820">
    <property type="component" value="Unassembled WGS sequence"/>
</dbReference>
<sequence length="115" mass="12442">MPLPHPSHHCLDVSPPPARLRYVHAHTVHLPTHAPPQRIPIHQLHLSLYPSPVIFTSLCNNSCHLLTSPSVVPPPTTAPLLPSSLMCASSSPGPQTSAPTTDNAPFHKQPHFVMT</sequence>
<accession>U6FTX3</accession>
<proteinExistence type="predicted"/>
<name>U6FTX3_ECHGR</name>
<protein>
    <submittedName>
        <fullName evidence="2 4">Uncharacterized protein</fullName>
    </submittedName>
</protein>
<evidence type="ECO:0000313" key="4">
    <source>
        <dbReference type="WBParaSite" id="EgrG_002061500"/>
    </source>
</evidence>
<evidence type="ECO:0000313" key="3">
    <source>
        <dbReference type="Proteomes" id="UP000492820"/>
    </source>
</evidence>
<organism evidence="2">
    <name type="scientific">Echinococcus granulosus</name>
    <name type="common">Hydatid tapeworm</name>
    <dbReference type="NCBI Taxonomy" id="6210"/>
    <lineage>
        <taxon>Eukaryota</taxon>
        <taxon>Metazoa</taxon>
        <taxon>Spiralia</taxon>
        <taxon>Lophotrochozoa</taxon>
        <taxon>Platyhelminthes</taxon>
        <taxon>Cestoda</taxon>
        <taxon>Eucestoda</taxon>
        <taxon>Cyclophyllidea</taxon>
        <taxon>Taeniidae</taxon>
        <taxon>Echinococcus</taxon>
        <taxon>Echinococcus granulosus group</taxon>
    </lineage>
</organism>
<dbReference type="AlphaFoldDB" id="U6FTX3"/>
<feature type="compositionally biased region" description="Polar residues" evidence="1">
    <location>
        <begin position="86"/>
        <end position="103"/>
    </location>
</feature>
<dbReference type="EMBL" id="CBLN010003744">
    <property type="protein sequence ID" value="CDI70130.1"/>
    <property type="molecule type" value="Genomic_DNA"/>
</dbReference>
<reference evidence="4" key="2">
    <citation type="submission" date="2020-10" db="UniProtKB">
        <authorList>
            <consortium name="WormBaseParasite"/>
        </authorList>
    </citation>
    <scope>IDENTIFICATION</scope>
</reference>
<dbReference type="WBParaSite" id="EgrG_002061500">
    <property type="protein sequence ID" value="EgrG_002061500"/>
    <property type="gene ID" value="EgrG_002061500"/>
</dbReference>
<evidence type="ECO:0000313" key="2">
    <source>
        <dbReference type="EMBL" id="CDI70130.1"/>
    </source>
</evidence>
<feature type="region of interest" description="Disordered" evidence="1">
    <location>
        <begin position="84"/>
        <end position="115"/>
    </location>
</feature>
<reference evidence="2 3" key="1">
    <citation type="journal article" date="2013" name="Nature">
        <title>The genomes of four tapeworm species reveal adaptations to parasitism.</title>
        <authorList>
            <person name="Tsai I.J."/>
            <person name="Zarowiecki M."/>
            <person name="Holroyd N."/>
            <person name="Garciarrubio A."/>
            <person name="Sanchez-Flores A."/>
            <person name="Brooks K.L."/>
            <person name="Tracey A."/>
            <person name="Bobes R.J."/>
            <person name="Fragoso G."/>
            <person name="Sciutto E."/>
            <person name="Aslett M."/>
            <person name="Beasley H."/>
            <person name="Bennett H.M."/>
            <person name="Cai J."/>
            <person name="Camicia F."/>
            <person name="Clark R."/>
            <person name="Cucher M."/>
            <person name="De Silva N."/>
            <person name="Day T.A."/>
            <person name="Deplazes P."/>
            <person name="Estrada K."/>
            <person name="Fernandez C."/>
            <person name="Holland P.W."/>
            <person name="Hou J."/>
            <person name="Hu S."/>
            <person name="Huckvale T."/>
            <person name="Hung S.S."/>
            <person name="Kamenetzky L."/>
            <person name="Keane J.A."/>
            <person name="Kiss F."/>
            <person name="Koziol U."/>
            <person name="Lambert O."/>
            <person name="Liu K."/>
            <person name="Luo X."/>
            <person name="Luo Y."/>
            <person name="Macchiaroli N."/>
            <person name="Nichol S."/>
            <person name="Paps J."/>
            <person name="Parkinson J."/>
            <person name="Pouchkina-Stantcheva N."/>
            <person name="Riddiford N."/>
            <person name="Rosenzvit M."/>
            <person name="Salinas G."/>
            <person name="Wasmuth J.D."/>
            <person name="Zamanian M."/>
            <person name="Zheng Y."/>
            <person name="Cai X."/>
            <person name="Soberon X."/>
            <person name="Olson P.D."/>
            <person name="Laclette J.P."/>
            <person name="Brehm K."/>
            <person name="Berriman M."/>
            <person name="Garciarrubio A."/>
            <person name="Bobes R.J."/>
            <person name="Fragoso G."/>
            <person name="Sanchez-Flores A."/>
            <person name="Estrada K."/>
            <person name="Cevallos M.A."/>
            <person name="Morett E."/>
            <person name="Gonzalez V."/>
            <person name="Portillo T."/>
            <person name="Ochoa-Leyva A."/>
            <person name="Jose M.V."/>
            <person name="Sciutto E."/>
            <person name="Landa A."/>
            <person name="Jimenez L."/>
            <person name="Valdes V."/>
            <person name="Carrero J.C."/>
            <person name="Larralde C."/>
            <person name="Morales-Montor J."/>
            <person name="Limon-Lason J."/>
            <person name="Soberon X."/>
            <person name="Laclette J.P."/>
        </authorList>
    </citation>
    <scope>NUCLEOTIDE SEQUENCE [LARGE SCALE GENOMIC DNA]</scope>
</reference>
<evidence type="ECO:0000256" key="1">
    <source>
        <dbReference type="SAM" id="MobiDB-lite"/>
    </source>
</evidence>
<gene>
    <name evidence="2" type="ORF">EgrG_002061500</name>
</gene>